<protein>
    <submittedName>
        <fullName evidence="1">Uncharacterized protein</fullName>
    </submittedName>
</protein>
<dbReference type="EMBL" id="JAANIU010006119">
    <property type="protein sequence ID" value="KAG1543605.1"/>
    <property type="molecule type" value="Genomic_DNA"/>
</dbReference>
<reference evidence="1 2" key="1">
    <citation type="journal article" date="2020" name="Microb. Genom.">
        <title>Genetic diversity of clinical and environmental Mucorales isolates obtained from an investigation of mucormycosis cases among solid organ transplant recipients.</title>
        <authorList>
            <person name="Nguyen M.H."/>
            <person name="Kaul D."/>
            <person name="Muto C."/>
            <person name="Cheng S.J."/>
            <person name="Richter R.A."/>
            <person name="Bruno V.M."/>
            <person name="Liu G."/>
            <person name="Beyhan S."/>
            <person name="Sundermann A.J."/>
            <person name="Mounaud S."/>
            <person name="Pasculle A.W."/>
            <person name="Nierman W.C."/>
            <person name="Driscoll E."/>
            <person name="Cumbie R."/>
            <person name="Clancy C.J."/>
            <person name="Dupont C.L."/>
        </authorList>
    </citation>
    <scope>NUCLEOTIDE SEQUENCE [LARGE SCALE GENOMIC DNA]</scope>
    <source>
        <strain evidence="1 2">GL24</strain>
    </source>
</reference>
<name>A0A9P6YAM5_9FUNG</name>
<gene>
    <name evidence="1" type="ORF">G6F50_013966</name>
</gene>
<comment type="caution">
    <text evidence="1">The sequence shown here is derived from an EMBL/GenBank/DDBJ whole genome shotgun (WGS) entry which is preliminary data.</text>
</comment>
<evidence type="ECO:0000313" key="2">
    <source>
        <dbReference type="Proteomes" id="UP000740926"/>
    </source>
</evidence>
<organism evidence="1 2">
    <name type="scientific">Rhizopus delemar</name>
    <dbReference type="NCBI Taxonomy" id="936053"/>
    <lineage>
        <taxon>Eukaryota</taxon>
        <taxon>Fungi</taxon>
        <taxon>Fungi incertae sedis</taxon>
        <taxon>Mucoromycota</taxon>
        <taxon>Mucoromycotina</taxon>
        <taxon>Mucoromycetes</taxon>
        <taxon>Mucorales</taxon>
        <taxon>Mucorineae</taxon>
        <taxon>Rhizopodaceae</taxon>
        <taxon>Rhizopus</taxon>
    </lineage>
</organism>
<dbReference type="Proteomes" id="UP000740926">
    <property type="component" value="Unassembled WGS sequence"/>
</dbReference>
<accession>A0A9P6YAM5</accession>
<keyword evidence="2" id="KW-1185">Reference proteome</keyword>
<proteinExistence type="predicted"/>
<evidence type="ECO:0000313" key="1">
    <source>
        <dbReference type="EMBL" id="KAG1543605.1"/>
    </source>
</evidence>
<dbReference type="AlphaFoldDB" id="A0A9P6YAM5"/>
<sequence>MGVVEPGQVIAEIGEVVAHADAEITPDIAVDTGQPTLPAAAVAHVQQAVLQQPKPLEEQVVTQLAGGEVGGRVEPRTVDTVDLPHRRQVIQVAVTAEQRPAIVVPRALGAAEVALDETRARHRIDRIIGVGVVEARRDPPAVVEAMTQAVGADPLRASLRAGVAAPFQLALPFGTRRGPPAGQAHRLAVALPGAGVELAVAQRAAGVPAYGRIEIHAEGVR</sequence>